<organism evidence="5 6">
    <name type="scientific">Tetrabaena socialis</name>
    <dbReference type="NCBI Taxonomy" id="47790"/>
    <lineage>
        <taxon>Eukaryota</taxon>
        <taxon>Viridiplantae</taxon>
        <taxon>Chlorophyta</taxon>
        <taxon>core chlorophytes</taxon>
        <taxon>Chlorophyceae</taxon>
        <taxon>CS clade</taxon>
        <taxon>Chlamydomonadales</taxon>
        <taxon>Tetrabaenaceae</taxon>
        <taxon>Tetrabaena</taxon>
    </lineage>
</organism>
<evidence type="ECO:0000313" key="5">
    <source>
        <dbReference type="EMBL" id="PNH07802.1"/>
    </source>
</evidence>
<keyword evidence="6" id="KW-1185">Reference proteome</keyword>
<dbReference type="PANTHER" id="PTHR11062">
    <property type="entry name" value="EXOSTOSIN HEPARAN SULFATE GLYCOSYLTRANSFERASE -RELATED"/>
    <property type="match status" value="1"/>
</dbReference>
<accession>A0A2J8A5J0</accession>
<dbReference type="OrthoDB" id="1924787at2759"/>
<comment type="similarity">
    <text evidence="2">Belongs to the glycosyltransferase 47 family.</text>
</comment>
<evidence type="ECO:0000259" key="4">
    <source>
        <dbReference type="Pfam" id="PF03016"/>
    </source>
</evidence>
<evidence type="ECO:0000256" key="2">
    <source>
        <dbReference type="ARBA" id="ARBA00010271"/>
    </source>
</evidence>
<dbReference type="AlphaFoldDB" id="A0A2J8A5J0"/>
<dbReference type="Proteomes" id="UP000236333">
    <property type="component" value="Unassembled WGS sequence"/>
</dbReference>
<protein>
    <submittedName>
        <fullName evidence="5">Putative glucuronosyltransferase</fullName>
    </submittedName>
</protein>
<gene>
    <name evidence="5" type="ORF">TSOC_005696</name>
</gene>
<dbReference type="GO" id="GO:0000139">
    <property type="term" value="C:Golgi membrane"/>
    <property type="evidence" value="ECO:0007669"/>
    <property type="project" value="UniProtKB-SubCell"/>
</dbReference>
<keyword evidence="3" id="KW-0333">Golgi apparatus</keyword>
<reference evidence="5 6" key="1">
    <citation type="journal article" date="2017" name="Mol. Biol. Evol.">
        <title>The 4-celled Tetrabaena socialis nuclear genome reveals the essential components for genetic control of cell number at the origin of multicellularity in the volvocine lineage.</title>
        <authorList>
            <person name="Featherston J."/>
            <person name="Arakaki Y."/>
            <person name="Hanschen E.R."/>
            <person name="Ferris P.J."/>
            <person name="Michod R.E."/>
            <person name="Olson B.J.S.C."/>
            <person name="Nozaki H."/>
            <person name="Durand P.M."/>
        </authorList>
    </citation>
    <scope>NUCLEOTIDE SEQUENCE [LARGE SCALE GENOMIC DNA]</scope>
    <source>
        <strain evidence="5 6">NIES-571</strain>
    </source>
</reference>
<name>A0A2J8A5J0_9CHLO</name>
<proteinExistence type="inferred from homology"/>
<dbReference type="EMBL" id="PGGS01000160">
    <property type="protein sequence ID" value="PNH07802.1"/>
    <property type="molecule type" value="Genomic_DNA"/>
</dbReference>
<feature type="domain" description="Exostosin GT47" evidence="4">
    <location>
        <begin position="28"/>
        <end position="140"/>
    </location>
</feature>
<dbReference type="Pfam" id="PF03016">
    <property type="entry name" value="Exostosin_GT47"/>
    <property type="match status" value="2"/>
</dbReference>
<dbReference type="InterPro" id="IPR004263">
    <property type="entry name" value="Exostosin"/>
</dbReference>
<dbReference type="PANTHER" id="PTHR11062:SF376">
    <property type="entry name" value="EXOSTOSIN FAMILY PROTEIN"/>
    <property type="match status" value="1"/>
</dbReference>
<sequence length="342" mass="39179">MVMLCLRSNPPPPFLTCQPRGRRPSGGAKLRIYMYELPWEVAFPWEMSEHAHGRDQIYSAFEYFLRYFLRDTAVRTEDPLEATLFYVPALVYVYIGNVRNPTWQMESVIEHIRTRYPFFNRTGGADHFFFTTGDRGPCHLERWLQWLVRNGGLDGNRTGLFTFAGGVGEGTEYSGGVRQAIFRLLNATSPQPADIRFVQGRTSDYRQLLRTSKFCIAPYGYGWGIRVVQSIQHGCIPVIIQDGVYQAFEDFLPYESFSVRMPLADVPNMIEILRQYGEADLARLRLGMARHHRAFTWDRQYGGQAYEWTLSALQRRLANLQAGHFSRRALRGLQAAQGGGGP</sequence>
<evidence type="ECO:0000313" key="6">
    <source>
        <dbReference type="Proteomes" id="UP000236333"/>
    </source>
</evidence>
<dbReference type="GO" id="GO:0016757">
    <property type="term" value="F:glycosyltransferase activity"/>
    <property type="evidence" value="ECO:0007669"/>
    <property type="project" value="InterPro"/>
</dbReference>
<comment type="caution">
    <text evidence="5">The sequence shown here is derived from an EMBL/GenBank/DDBJ whole genome shotgun (WGS) entry which is preliminary data.</text>
</comment>
<feature type="domain" description="Exostosin GT47" evidence="4">
    <location>
        <begin position="153"/>
        <end position="275"/>
    </location>
</feature>
<keyword evidence="5" id="KW-0808">Transferase</keyword>
<evidence type="ECO:0000256" key="3">
    <source>
        <dbReference type="ARBA" id="ARBA00023034"/>
    </source>
</evidence>
<evidence type="ECO:0000256" key="1">
    <source>
        <dbReference type="ARBA" id="ARBA00004323"/>
    </source>
</evidence>
<dbReference type="InterPro" id="IPR040911">
    <property type="entry name" value="Exostosin_GT47"/>
</dbReference>
<comment type="subcellular location">
    <subcellularLocation>
        <location evidence="1">Golgi apparatus membrane</location>
        <topology evidence="1">Single-pass type II membrane protein</topology>
    </subcellularLocation>
</comment>